<evidence type="ECO:0000313" key="3">
    <source>
        <dbReference type="Proteomes" id="UP001332243"/>
    </source>
</evidence>
<dbReference type="InterPro" id="IPR021527">
    <property type="entry name" value="DUF2795"/>
</dbReference>
<reference evidence="2 3" key="1">
    <citation type="submission" date="2024-01" db="EMBL/GenBank/DDBJ databases">
        <title>Genome insights into Plantactinospora sonchi sp. nov.</title>
        <authorList>
            <person name="Wang L."/>
        </authorList>
    </citation>
    <scope>NUCLEOTIDE SEQUENCE [LARGE SCALE GENOMIC DNA]</scope>
    <source>
        <strain evidence="2 3">NEAU-QY2</strain>
    </source>
</reference>
<evidence type="ECO:0000256" key="1">
    <source>
        <dbReference type="SAM" id="MobiDB-lite"/>
    </source>
</evidence>
<evidence type="ECO:0000313" key="2">
    <source>
        <dbReference type="EMBL" id="MEE6261996.1"/>
    </source>
</evidence>
<organism evidence="2 3">
    <name type="scientific">Plantactinospora sonchi</name>
    <dbReference type="NCBI Taxonomy" id="1544735"/>
    <lineage>
        <taxon>Bacteria</taxon>
        <taxon>Bacillati</taxon>
        <taxon>Actinomycetota</taxon>
        <taxon>Actinomycetes</taxon>
        <taxon>Micromonosporales</taxon>
        <taxon>Micromonosporaceae</taxon>
        <taxon>Plantactinospora</taxon>
    </lineage>
</organism>
<feature type="region of interest" description="Disordered" evidence="1">
    <location>
        <begin position="1"/>
        <end position="74"/>
    </location>
</feature>
<dbReference type="EMBL" id="JAZGQK010000024">
    <property type="protein sequence ID" value="MEE6261996.1"/>
    <property type="molecule type" value="Genomic_DNA"/>
</dbReference>
<protein>
    <submittedName>
        <fullName evidence="2">DUF2795 domain-containing protein</fullName>
    </submittedName>
</protein>
<sequence>MERGSSKHSPRVDEEMGREVKGAVQSTAGGRAQEWRDPEPAGEDQPIVSRAPENDTRTGVPQGMTPEEVEQRSRLGRYIPLSALPGDRESLRLSAEDNEAPDDILAQLDQLPPDTDFQTVSEIWAALGHANETHRW</sequence>
<gene>
    <name evidence="2" type="ORF">V1633_26270</name>
</gene>
<feature type="compositionally biased region" description="Basic and acidic residues" evidence="1">
    <location>
        <begin position="1"/>
        <end position="21"/>
    </location>
</feature>
<name>A0ABU7S0B7_9ACTN</name>
<dbReference type="Proteomes" id="UP001332243">
    <property type="component" value="Unassembled WGS sequence"/>
</dbReference>
<comment type="caution">
    <text evidence="2">The sequence shown here is derived from an EMBL/GenBank/DDBJ whole genome shotgun (WGS) entry which is preliminary data.</text>
</comment>
<accession>A0ABU7S0B7</accession>
<keyword evidence="3" id="KW-1185">Reference proteome</keyword>
<dbReference type="Pfam" id="PF11387">
    <property type="entry name" value="DUF2795"/>
    <property type="match status" value="1"/>
</dbReference>
<dbReference type="RefSeq" id="WP_331217072.1">
    <property type="nucleotide sequence ID" value="NZ_JAZGQK010000024.1"/>
</dbReference>
<proteinExistence type="predicted"/>